<dbReference type="PANTHER" id="PTHR38781">
    <property type="entry name" value="ANTITOXIN DINJ-RELATED"/>
    <property type="match status" value="1"/>
</dbReference>
<comment type="similarity">
    <text evidence="1">Belongs to the RelB/DinJ antitoxin family.</text>
</comment>
<dbReference type="AlphaFoldDB" id="A0A1T4NI31"/>
<sequence>MKTAVLQTRVDVDLKHDADAFFESIGMDTTTAIRIFLKQTLIQRKIPFEIVQDSSFYSEKNMKALEHSKTQMENGQHSIHELVEV</sequence>
<evidence type="ECO:0000256" key="2">
    <source>
        <dbReference type="ARBA" id="ARBA00022649"/>
    </source>
</evidence>
<dbReference type="OrthoDB" id="9804867at2"/>
<proteinExistence type="inferred from homology"/>
<evidence type="ECO:0000313" key="3">
    <source>
        <dbReference type="EMBL" id="SJZ78919.1"/>
    </source>
</evidence>
<organism evidence="3 4">
    <name type="scientific">Treponema berlinense</name>
    <dbReference type="NCBI Taxonomy" id="225004"/>
    <lineage>
        <taxon>Bacteria</taxon>
        <taxon>Pseudomonadati</taxon>
        <taxon>Spirochaetota</taxon>
        <taxon>Spirochaetia</taxon>
        <taxon>Spirochaetales</taxon>
        <taxon>Treponemataceae</taxon>
        <taxon>Treponema</taxon>
    </lineage>
</organism>
<dbReference type="GeneID" id="303367469"/>
<keyword evidence="4" id="KW-1185">Reference proteome</keyword>
<protein>
    <submittedName>
        <fullName evidence="3">DNA-damage-inducible protein J</fullName>
    </submittedName>
</protein>
<accession>A0A1T4NI31</accession>
<evidence type="ECO:0000256" key="1">
    <source>
        <dbReference type="ARBA" id="ARBA00010562"/>
    </source>
</evidence>
<dbReference type="InterPro" id="IPR013321">
    <property type="entry name" value="Arc_rbn_hlx_hlx"/>
</dbReference>
<dbReference type="STRING" id="225004.SAMN02745152_01227"/>
<dbReference type="Proteomes" id="UP000190395">
    <property type="component" value="Unassembled WGS sequence"/>
</dbReference>
<dbReference type="Gene3D" id="1.10.1220.10">
    <property type="entry name" value="Met repressor-like"/>
    <property type="match status" value="1"/>
</dbReference>
<evidence type="ECO:0000313" key="4">
    <source>
        <dbReference type="Proteomes" id="UP000190395"/>
    </source>
</evidence>
<keyword evidence="2" id="KW-1277">Toxin-antitoxin system</keyword>
<name>A0A1T4NI31_9SPIR</name>
<dbReference type="NCBIfam" id="TIGR02384">
    <property type="entry name" value="RelB_DinJ"/>
    <property type="match status" value="1"/>
</dbReference>
<dbReference type="GO" id="GO:0006355">
    <property type="term" value="P:regulation of DNA-templated transcription"/>
    <property type="evidence" value="ECO:0007669"/>
    <property type="project" value="InterPro"/>
</dbReference>
<dbReference type="RefSeq" id="WP_078930974.1">
    <property type="nucleotide sequence ID" value="NZ_CAMEQG010000015.1"/>
</dbReference>
<gene>
    <name evidence="3" type="ORF">SAMN02745152_01227</name>
</gene>
<dbReference type="InterPro" id="IPR007337">
    <property type="entry name" value="RelB/DinJ"/>
</dbReference>
<dbReference type="Pfam" id="PF04221">
    <property type="entry name" value="RelB"/>
    <property type="match status" value="1"/>
</dbReference>
<dbReference type="PANTHER" id="PTHR38781:SF1">
    <property type="entry name" value="ANTITOXIN DINJ-RELATED"/>
    <property type="match status" value="1"/>
</dbReference>
<reference evidence="3 4" key="1">
    <citation type="submission" date="2017-02" db="EMBL/GenBank/DDBJ databases">
        <authorList>
            <person name="Peterson S.W."/>
        </authorList>
    </citation>
    <scope>NUCLEOTIDE SEQUENCE [LARGE SCALE GENOMIC DNA]</scope>
    <source>
        <strain evidence="3 4">ATCC BAA-909</strain>
    </source>
</reference>
<dbReference type="EMBL" id="FUXC01000006">
    <property type="protein sequence ID" value="SJZ78919.1"/>
    <property type="molecule type" value="Genomic_DNA"/>
</dbReference>
<dbReference type="GO" id="GO:0006351">
    <property type="term" value="P:DNA-templated transcription"/>
    <property type="evidence" value="ECO:0007669"/>
    <property type="project" value="TreeGrafter"/>
</dbReference>